<evidence type="ECO:0008006" key="3">
    <source>
        <dbReference type="Google" id="ProtNLM"/>
    </source>
</evidence>
<dbReference type="Proteomes" id="UP001565243">
    <property type="component" value="Unassembled WGS sequence"/>
</dbReference>
<reference evidence="1 2" key="1">
    <citation type="submission" date="2024-07" db="EMBL/GenBank/DDBJ databases">
        <authorList>
            <person name="Hebao G."/>
        </authorList>
    </citation>
    <scope>NUCLEOTIDE SEQUENCE [LARGE SCALE GENOMIC DNA]</scope>
    <source>
        <strain evidence="1 2">ACCC 02193</strain>
    </source>
</reference>
<gene>
    <name evidence="1" type="ORF">AB6T85_18335</name>
</gene>
<dbReference type="EMBL" id="JBGFFX010000012">
    <property type="protein sequence ID" value="MEY8772367.1"/>
    <property type="molecule type" value="Genomic_DNA"/>
</dbReference>
<proteinExistence type="predicted"/>
<sequence length="237" mass="24181">MGCKVIKSKGFLTFVKDSRPLSRGSYFIAENNSLGAMGGSDLGFWLGKIPDATAEDKVKLAADIVKGNAVVSVHLAGTVGLGVLPKGALVTAAIGGGANTIIQYVVDGKVNYTDALIASWVGAATSNTGLLGTIGWNAAGGATSNYIKGDDQLTGAIISGGTASIGYGVGKVIQGPLEKLINPNWKNWKWVEIGMGASKPLPLSPVPGIAGNVGSSIGSEASNALIQEQLKNKQENK</sequence>
<name>A0ABV4EC73_9GAMM</name>
<protein>
    <recommendedName>
        <fullName evidence="3">Adhesin</fullName>
    </recommendedName>
</protein>
<accession>A0ABV4EC73</accession>
<comment type="caution">
    <text evidence="1">The sequence shown here is derived from an EMBL/GenBank/DDBJ whole genome shotgun (WGS) entry which is preliminary data.</text>
</comment>
<dbReference type="RefSeq" id="WP_369896333.1">
    <property type="nucleotide sequence ID" value="NZ_JBGFFX010000012.1"/>
</dbReference>
<organism evidence="1 2">
    <name type="scientific">Erwinia aeris</name>
    <dbReference type="NCBI Taxonomy" id="3239803"/>
    <lineage>
        <taxon>Bacteria</taxon>
        <taxon>Pseudomonadati</taxon>
        <taxon>Pseudomonadota</taxon>
        <taxon>Gammaproteobacteria</taxon>
        <taxon>Enterobacterales</taxon>
        <taxon>Erwiniaceae</taxon>
        <taxon>Erwinia</taxon>
    </lineage>
</organism>
<evidence type="ECO:0000313" key="2">
    <source>
        <dbReference type="Proteomes" id="UP001565243"/>
    </source>
</evidence>
<evidence type="ECO:0000313" key="1">
    <source>
        <dbReference type="EMBL" id="MEY8772367.1"/>
    </source>
</evidence>
<keyword evidence="2" id="KW-1185">Reference proteome</keyword>